<dbReference type="AlphaFoldDB" id="A0AAN9UU56"/>
<keyword evidence="3 7" id="KW-1133">Transmembrane helix</keyword>
<evidence type="ECO:0000256" key="1">
    <source>
        <dbReference type="ARBA" id="ARBA00004141"/>
    </source>
</evidence>
<reference evidence="9 10" key="1">
    <citation type="submission" date="2024-02" db="EMBL/GenBank/DDBJ databases">
        <title>De novo assembly and annotation of 12 fungi associated with fruit tree decline syndrome in Ontario, Canada.</title>
        <authorList>
            <person name="Sulman M."/>
            <person name="Ellouze W."/>
            <person name="Ilyukhin E."/>
        </authorList>
    </citation>
    <scope>NUCLEOTIDE SEQUENCE [LARGE SCALE GENOMIC DNA]</scope>
    <source>
        <strain evidence="9 10">M11/M66-122</strain>
    </source>
</reference>
<feature type="domain" description="Rhodopsin" evidence="8">
    <location>
        <begin position="18"/>
        <end position="188"/>
    </location>
</feature>
<dbReference type="EMBL" id="JAKJXP020000013">
    <property type="protein sequence ID" value="KAK7755340.1"/>
    <property type="molecule type" value="Genomic_DNA"/>
</dbReference>
<feature type="compositionally biased region" description="Polar residues" evidence="6">
    <location>
        <begin position="196"/>
        <end position="207"/>
    </location>
</feature>
<evidence type="ECO:0000256" key="5">
    <source>
        <dbReference type="ARBA" id="ARBA00038359"/>
    </source>
</evidence>
<evidence type="ECO:0000259" key="8">
    <source>
        <dbReference type="Pfam" id="PF20684"/>
    </source>
</evidence>
<dbReference type="Proteomes" id="UP001320420">
    <property type="component" value="Unassembled WGS sequence"/>
</dbReference>
<dbReference type="InterPro" id="IPR052337">
    <property type="entry name" value="SAT4-like"/>
</dbReference>
<sequence>MAENPANIPKIVDLMAIGNFFAVLSIAVSKTSFILTLVRLVIEPWQKVALWFMASTINLSMLMIAIVQVFQCPAEPAPGCIDGNIVIRLGVYAACYSAVMDIVLSAFPSLVIWKLQMKRREKTAIIIAMSLGVVAGIVGIYKSSIIPNVARDVDFTFGIALVLIWLAAEFTATVMAASIPFMRPLLRKVSSSVGRQKFSGHSSTHVRLSSRGRNGRQTDTESNRELFATNNKIVRRTEFTLEYNESSSPEEGAEGKHGENHHDAF</sequence>
<feature type="transmembrane region" description="Helical" evidence="7">
    <location>
        <begin position="49"/>
        <end position="70"/>
    </location>
</feature>
<proteinExistence type="inferred from homology"/>
<feature type="transmembrane region" description="Helical" evidence="7">
    <location>
        <begin position="20"/>
        <end position="42"/>
    </location>
</feature>
<feature type="transmembrane region" description="Helical" evidence="7">
    <location>
        <begin position="90"/>
        <end position="113"/>
    </location>
</feature>
<name>A0AAN9UU56_9PEZI</name>
<evidence type="ECO:0000256" key="7">
    <source>
        <dbReference type="SAM" id="Phobius"/>
    </source>
</evidence>
<comment type="caution">
    <text evidence="9">The sequence shown here is derived from an EMBL/GenBank/DDBJ whole genome shotgun (WGS) entry which is preliminary data.</text>
</comment>
<dbReference type="Pfam" id="PF20684">
    <property type="entry name" value="Fung_rhodopsin"/>
    <property type="match status" value="1"/>
</dbReference>
<evidence type="ECO:0000256" key="6">
    <source>
        <dbReference type="SAM" id="MobiDB-lite"/>
    </source>
</evidence>
<organism evidence="9 10">
    <name type="scientific">Diatrype stigma</name>
    <dbReference type="NCBI Taxonomy" id="117547"/>
    <lineage>
        <taxon>Eukaryota</taxon>
        <taxon>Fungi</taxon>
        <taxon>Dikarya</taxon>
        <taxon>Ascomycota</taxon>
        <taxon>Pezizomycotina</taxon>
        <taxon>Sordariomycetes</taxon>
        <taxon>Xylariomycetidae</taxon>
        <taxon>Xylariales</taxon>
        <taxon>Diatrypaceae</taxon>
        <taxon>Diatrype</taxon>
    </lineage>
</organism>
<protein>
    <recommendedName>
        <fullName evidence="8">Rhodopsin domain-containing protein</fullName>
    </recommendedName>
</protein>
<evidence type="ECO:0000256" key="4">
    <source>
        <dbReference type="ARBA" id="ARBA00023136"/>
    </source>
</evidence>
<feature type="transmembrane region" description="Helical" evidence="7">
    <location>
        <begin position="125"/>
        <end position="143"/>
    </location>
</feature>
<dbReference type="InterPro" id="IPR049326">
    <property type="entry name" value="Rhodopsin_dom_fungi"/>
</dbReference>
<keyword evidence="2 7" id="KW-0812">Transmembrane</keyword>
<evidence type="ECO:0000313" key="9">
    <source>
        <dbReference type="EMBL" id="KAK7755340.1"/>
    </source>
</evidence>
<dbReference type="PANTHER" id="PTHR33048">
    <property type="entry name" value="PTH11-LIKE INTEGRAL MEMBRANE PROTEIN (AFU_ORTHOLOGUE AFUA_5G11245)"/>
    <property type="match status" value="1"/>
</dbReference>
<gene>
    <name evidence="9" type="ORF">SLS62_002566</name>
</gene>
<feature type="transmembrane region" description="Helical" evidence="7">
    <location>
        <begin position="155"/>
        <end position="179"/>
    </location>
</feature>
<comment type="similarity">
    <text evidence="5">Belongs to the SAT4 family.</text>
</comment>
<dbReference type="PANTHER" id="PTHR33048:SF42">
    <property type="entry name" value="INTEGRAL MEMBRANE PROTEIN"/>
    <property type="match status" value="1"/>
</dbReference>
<feature type="region of interest" description="Disordered" evidence="6">
    <location>
        <begin position="196"/>
        <end position="227"/>
    </location>
</feature>
<evidence type="ECO:0000256" key="2">
    <source>
        <dbReference type="ARBA" id="ARBA00022692"/>
    </source>
</evidence>
<feature type="region of interest" description="Disordered" evidence="6">
    <location>
        <begin position="243"/>
        <end position="265"/>
    </location>
</feature>
<dbReference type="GO" id="GO:0016020">
    <property type="term" value="C:membrane"/>
    <property type="evidence" value="ECO:0007669"/>
    <property type="project" value="UniProtKB-SubCell"/>
</dbReference>
<keyword evidence="4 7" id="KW-0472">Membrane</keyword>
<feature type="compositionally biased region" description="Basic and acidic residues" evidence="6">
    <location>
        <begin position="253"/>
        <end position="265"/>
    </location>
</feature>
<evidence type="ECO:0000313" key="10">
    <source>
        <dbReference type="Proteomes" id="UP001320420"/>
    </source>
</evidence>
<comment type="subcellular location">
    <subcellularLocation>
        <location evidence="1">Membrane</location>
        <topology evidence="1">Multi-pass membrane protein</topology>
    </subcellularLocation>
</comment>
<accession>A0AAN9UU56</accession>
<evidence type="ECO:0000256" key="3">
    <source>
        <dbReference type="ARBA" id="ARBA00022989"/>
    </source>
</evidence>
<keyword evidence="10" id="KW-1185">Reference proteome</keyword>